<organism evidence="1 2">
    <name type="scientific">Diphasiastrum complanatum</name>
    <name type="common">Issler's clubmoss</name>
    <name type="synonym">Lycopodium complanatum</name>
    <dbReference type="NCBI Taxonomy" id="34168"/>
    <lineage>
        <taxon>Eukaryota</taxon>
        <taxon>Viridiplantae</taxon>
        <taxon>Streptophyta</taxon>
        <taxon>Embryophyta</taxon>
        <taxon>Tracheophyta</taxon>
        <taxon>Lycopodiopsida</taxon>
        <taxon>Lycopodiales</taxon>
        <taxon>Lycopodiaceae</taxon>
        <taxon>Lycopodioideae</taxon>
        <taxon>Diphasiastrum</taxon>
    </lineage>
</organism>
<gene>
    <name evidence="1" type="ORF">O6H91_11G061700</name>
</gene>
<reference evidence="2" key="1">
    <citation type="journal article" date="2024" name="Proc. Natl. Acad. Sci. U.S.A.">
        <title>Extraordinary preservation of gene collinearity over three hundred million years revealed in homosporous lycophytes.</title>
        <authorList>
            <person name="Li C."/>
            <person name="Wickell D."/>
            <person name="Kuo L.Y."/>
            <person name="Chen X."/>
            <person name="Nie B."/>
            <person name="Liao X."/>
            <person name="Peng D."/>
            <person name="Ji J."/>
            <person name="Jenkins J."/>
            <person name="Williams M."/>
            <person name="Shu S."/>
            <person name="Plott C."/>
            <person name="Barry K."/>
            <person name="Rajasekar S."/>
            <person name="Grimwood J."/>
            <person name="Han X."/>
            <person name="Sun S."/>
            <person name="Hou Z."/>
            <person name="He W."/>
            <person name="Dai G."/>
            <person name="Sun C."/>
            <person name="Schmutz J."/>
            <person name="Leebens-Mack J.H."/>
            <person name="Li F.W."/>
            <person name="Wang L."/>
        </authorList>
    </citation>
    <scope>NUCLEOTIDE SEQUENCE [LARGE SCALE GENOMIC DNA]</scope>
    <source>
        <strain evidence="2">cv. PW_Plant_1</strain>
    </source>
</reference>
<dbReference type="Proteomes" id="UP001162992">
    <property type="component" value="Chromosome 11"/>
</dbReference>
<keyword evidence="2" id="KW-1185">Reference proteome</keyword>
<sequence length="309" mass="34888">MANRYDRNPFDEEDVNPFSDPVVRAQMANRTPYAGGSLHDPDSYNVAPTSNSRLSEPLSLNSAGDATVEIPLGGDIKKKERELKEREEQLRRREQELKRREDAASRAGIVIEERNWPPFFPIIHHSIAKDIPAHLQRIQYTAYLSWLGIILCLTWNFVAVTGAWIKKTVSSTYGVQIWFLAIIYILAGVPGSYFLWYRPLYRAMRTESALKFGWFFLTYLLHIGFCILAAVAPPIVFKGRSLAGILPAIQIFGDSVIIGVFYIVGFALFALEILLSLRVLQQVYSYFRGTGKAAEMKHQAAQSAVRTAL</sequence>
<proteinExistence type="predicted"/>
<dbReference type="EMBL" id="CM055102">
    <property type="protein sequence ID" value="KAJ7538735.1"/>
    <property type="molecule type" value="Genomic_DNA"/>
</dbReference>
<evidence type="ECO:0000313" key="1">
    <source>
        <dbReference type="EMBL" id="KAJ7538735.1"/>
    </source>
</evidence>
<protein>
    <submittedName>
        <fullName evidence="1">Uncharacterized protein</fullName>
    </submittedName>
</protein>
<evidence type="ECO:0000313" key="2">
    <source>
        <dbReference type="Proteomes" id="UP001162992"/>
    </source>
</evidence>
<name>A0ACC2C9T7_DIPCM</name>
<comment type="caution">
    <text evidence="1">The sequence shown here is derived from an EMBL/GenBank/DDBJ whole genome shotgun (WGS) entry which is preliminary data.</text>
</comment>
<accession>A0ACC2C9T7</accession>